<dbReference type="InterPro" id="IPR025665">
    <property type="entry name" value="Beta-barrel_OMP_2"/>
</dbReference>
<protein>
    <recommendedName>
        <fullName evidence="2">Outer membrane protein beta-barrel domain-containing protein</fullName>
    </recommendedName>
</protein>
<feature type="signal peptide" evidence="1">
    <location>
        <begin position="1"/>
        <end position="22"/>
    </location>
</feature>
<gene>
    <name evidence="3" type="ORF">GCM10023331_00680</name>
</gene>
<comment type="caution">
    <text evidence="3">The sequence shown here is derived from an EMBL/GenBank/DDBJ whole genome shotgun (WGS) entry which is preliminary data.</text>
</comment>
<dbReference type="EMBL" id="BAABJX010000001">
    <property type="protein sequence ID" value="GAA4820140.1"/>
    <property type="molecule type" value="Genomic_DNA"/>
</dbReference>
<name>A0ABP9CVI7_9BACT</name>
<evidence type="ECO:0000313" key="4">
    <source>
        <dbReference type="Proteomes" id="UP001500298"/>
    </source>
</evidence>
<dbReference type="RefSeq" id="WP_345368416.1">
    <property type="nucleotide sequence ID" value="NZ_BAABJX010000001.1"/>
</dbReference>
<keyword evidence="4" id="KW-1185">Reference proteome</keyword>
<evidence type="ECO:0000256" key="1">
    <source>
        <dbReference type="SAM" id="SignalP"/>
    </source>
</evidence>
<reference evidence="4" key="1">
    <citation type="journal article" date="2019" name="Int. J. Syst. Evol. Microbiol.">
        <title>The Global Catalogue of Microorganisms (GCM) 10K type strain sequencing project: providing services to taxonomists for standard genome sequencing and annotation.</title>
        <authorList>
            <consortium name="The Broad Institute Genomics Platform"/>
            <consortium name="The Broad Institute Genome Sequencing Center for Infectious Disease"/>
            <person name="Wu L."/>
            <person name="Ma J."/>
        </authorList>
    </citation>
    <scope>NUCLEOTIDE SEQUENCE [LARGE SCALE GENOMIC DNA]</scope>
    <source>
        <strain evidence="4">JCM 18326</strain>
    </source>
</reference>
<sequence length="230" mass="25738">MSNLKLVLFFSLCILSCHNLFAQQNFFEKGKFALGVRGAASFPTVSFSPNIRQSNFYEIGGGLTGYYFKEKNLGLQAEINLDHRGFIEASSTEELYQRTFTNISVPVLTHLYVGTKVFHVFAIAGPQVNFLYEKDFEALGTVEDQRYDYADRKPEKLGLDLVLGGGLAFWTGIGHFMVDARFFIGMSDLLERPVRTSSSFSYSQGLTGSVAYLIPISGWKGKKEKKSSKE</sequence>
<evidence type="ECO:0000313" key="3">
    <source>
        <dbReference type="EMBL" id="GAA4820140.1"/>
    </source>
</evidence>
<dbReference type="Proteomes" id="UP001500298">
    <property type="component" value="Unassembled WGS sequence"/>
</dbReference>
<dbReference type="Pfam" id="PF13568">
    <property type="entry name" value="OMP_b-brl_2"/>
    <property type="match status" value="1"/>
</dbReference>
<feature type="domain" description="Outer membrane protein beta-barrel" evidence="2">
    <location>
        <begin position="21"/>
        <end position="190"/>
    </location>
</feature>
<organism evidence="3 4">
    <name type="scientific">Algivirga pacifica</name>
    <dbReference type="NCBI Taxonomy" id="1162670"/>
    <lineage>
        <taxon>Bacteria</taxon>
        <taxon>Pseudomonadati</taxon>
        <taxon>Bacteroidota</taxon>
        <taxon>Cytophagia</taxon>
        <taxon>Cytophagales</taxon>
        <taxon>Flammeovirgaceae</taxon>
        <taxon>Algivirga</taxon>
    </lineage>
</organism>
<keyword evidence="1" id="KW-0732">Signal</keyword>
<proteinExistence type="predicted"/>
<accession>A0ABP9CVI7</accession>
<evidence type="ECO:0000259" key="2">
    <source>
        <dbReference type="Pfam" id="PF13568"/>
    </source>
</evidence>
<feature type="chain" id="PRO_5045355215" description="Outer membrane protein beta-barrel domain-containing protein" evidence="1">
    <location>
        <begin position="23"/>
        <end position="230"/>
    </location>
</feature>